<comment type="cofactor">
    <cofactor evidence="3">
        <name>Fe(2+)</name>
        <dbReference type="ChEBI" id="CHEBI:29033"/>
    </cofactor>
</comment>
<keyword evidence="6 8" id="KW-0479">Metal-binding</keyword>
<dbReference type="GO" id="GO:0006508">
    <property type="term" value="P:proteolysis"/>
    <property type="evidence" value="ECO:0007669"/>
    <property type="project" value="UniProtKB-KW"/>
</dbReference>
<feature type="domain" description="Peptidase M24" evidence="9">
    <location>
        <begin position="8"/>
        <end position="202"/>
    </location>
</feature>
<comment type="function">
    <text evidence="8">Removes the N-terminal methionine from nascent proteins. The N-terminal methionine is often cleaved when the second residue in the primary sequence is small and uncharged (Met-Ala-, Cys, Gly, Pro, Ser, Thr, or Val).</text>
</comment>
<comment type="cofactor">
    <cofactor evidence="2">
        <name>Mn(2+)</name>
        <dbReference type="ChEBI" id="CHEBI:29035"/>
    </cofactor>
</comment>
<dbReference type="PANTHER" id="PTHR45777">
    <property type="entry name" value="METHIONINE AMINOPEPTIDASE 2"/>
    <property type="match status" value="1"/>
</dbReference>
<dbReference type="Gene3D" id="1.10.10.10">
    <property type="entry name" value="Winged helix-like DNA-binding domain superfamily/Winged helix DNA-binding domain"/>
    <property type="match status" value="1"/>
</dbReference>
<comment type="similarity">
    <text evidence="8">Belongs to the peptidase M24A family.</text>
</comment>
<dbReference type="InterPro" id="IPR002468">
    <property type="entry name" value="Pept_M24A_MAP2"/>
</dbReference>
<dbReference type="EMBL" id="JAFGDB010000083">
    <property type="protein sequence ID" value="MBN2067770.1"/>
    <property type="molecule type" value="Genomic_DNA"/>
</dbReference>
<evidence type="ECO:0000256" key="3">
    <source>
        <dbReference type="ARBA" id="ARBA00001954"/>
    </source>
</evidence>
<dbReference type="PRINTS" id="PR00599">
    <property type="entry name" value="MAPEPTIDASE"/>
</dbReference>
<sequence length="236" mass="25738">MDKEQAENYIKAGKILQKTVEKAKKSIKPGQKLLEIALNIEKNIQGIGEGAGKLAFPVNLSINENAAHFTPSSQEEAVLKASDVMKVDVGVHVDGFIADGAFTLNPDNSHARMVEAAEKALENALAIAKEGTQLGEIGSVIEKTIGEKGFNPVQNLTGHGLMQFEQHASPSIPNIARKDERALEEGHAYAIEPFATDGKGFVREGQQSEIFSLDEPRPVRNEHARNILEFVVEKYQ</sequence>
<reference evidence="10" key="1">
    <citation type="submission" date="2021-01" db="EMBL/GenBank/DDBJ databases">
        <title>Active Sulfur Cycling in an Early Earth Analoge.</title>
        <authorList>
            <person name="Hahn C.R."/>
            <person name="Youssef N.H."/>
            <person name="Elshahed M."/>
        </authorList>
    </citation>
    <scope>NUCLEOTIDE SEQUENCE</scope>
    <source>
        <strain evidence="10">Zod_Metabat.1151</strain>
    </source>
</reference>
<dbReference type="InterPro" id="IPR018349">
    <property type="entry name" value="Pept_M24A_MAP2_BS"/>
</dbReference>
<dbReference type="AlphaFoldDB" id="A0A938YXR6"/>
<evidence type="ECO:0000256" key="1">
    <source>
        <dbReference type="ARBA" id="ARBA00000294"/>
    </source>
</evidence>
<dbReference type="SUPFAM" id="SSF55920">
    <property type="entry name" value="Creatinase/aminopeptidase"/>
    <property type="match status" value="1"/>
</dbReference>
<dbReference type="PROSITE" id="PS01202">
    <property type="entry name" value="MAP_2"/>
    <property type="match status" value="1"/>
</dbReference>
<evidence type="ECO:0000256" key="6">
    <source>
        <dbReference type="ARBA" id="ARBA00022723"/>
    </source>
</evidence>
<evidence type="ECO:0000313" key="11">
    <source>
        <dbReference type="Proteomes" id="UP000809243"/>
    </source>
</evidence>
<dbReference type="Proteomes" id="UP000809243">
    <property type="component" value="Unassembled WGS sequence"/>
</dbReference>
<accession>A0A938YXR6</accession>
<keyword evidence="4 8" id="KW-0031">Aminopeptidase</keyword>
<comment type="catalytic activity">
    <reaction evidence="1 8">
        <text>Release of N-terminal amino acids, preferentially methionine, from peptides and arylamides.</text>
        <dbReference type="EC" id="3.4.11.18"/>
    </reaction>
</comment>
<dbReference type="EC" id="3.4.11.18" evidence="8"/>
<proteinExistence type="inferred from homology"/>
<dbReference type="GO" id="GO:0070006">
    <property type="term" value="F:metalloaminopeptidase activity"/>
    <property type="evidence" value="ECO:0007669"/>
    <property type="project" value="InterPro"/>
</dbReference>
<dbReference type="GO" id="GO:0005737">
    <property type="term" value="C:cytoplasm"/>
    <property type="evidence" value="ECO:0007669"/>
    <property type="project" value="TreeGrafter"/>
</dbReference>
<dbReference type="InterPro" id="IPR036005">
    <property type="entry name" value="Creatinase/aminopeptidase-like"/>
</dbReference>
<dbReference type="PANTHER" id="PTHR45777:SF2">
    <property type="entry name" value="METHIONINE AMINOPEPTIDASE 2"/>
    <property type="match status" value="1"/>
</dbReference>
<evidence type="ECO:0000259" key="9">
    <source>
        <dbReference type="Pfam" id="PF00557"/>
    </source>
</evidence>
<evidence type="ECO:0000256" key="7">
    <source>
        <dbReference type="ARBA" id="ARBA00022801"/>
    </source>
</evidence>
<protein>
    <recommendedName>
        <fullName evidence="8">Methionine aminopeptidase</fullName>
        <ecNumber evidence="8">3.4.11.18</ecNumber>
    </recommendedName>
</protein>
<comment type="cofactor">
    <cofactor evidence="8">
        <name>Co(2+)</name>
        <dbReference type="ChEBI" id="CHEBI:48828"/>
    </cofactor>
    <cofactor evidence="8">
        <name>Zn(2+)</name>
        <dbReference type="ChEBI" id="CHEBI:29105"/>
    </cofactor>
    <cofactor evidence="8">
        <name>Mn(2+)</name>
        <dbReference type="ChEBI" id="CHEBI:29035"/>
    </cofactor>
    <cofactor evidence="8">
        <name>Fe(2+)</name>
        <dbReference type="ChEBI" id="CHEBI:29033"/>
    </cofactor>
    <text evidence="8">Binds 2 divalent metal cations per subunit. Has a high-affinity and a low affinity metal-binding site. The true nature of the physiological cofactor is under debate. The enzyme is active with cobalt, zinc, manganese or divalent iron ions.</text>
</comment>
<evidence type="ECO:0000256" key="5">
    <source>
        <dbReference type="ARBA" id="ARBA00022670"/>
    </source>
</evidence>
<dbReference type="InterPro" id="IPR000994">
    <property type="entry name" value="Pept_M24"/>
</dbReference>
<evidence type="ECO:0000256" key="8">
    <source>
        <dbReference type="RuleBase" id="RU003653"/>
    </source>
</evidence>
<keyword evidence="7 10" id="KW-0378">Hydrolase</keyword>
<dbReference type="GO" id="GO:0046872">
    <property type="term" value="F:metal ion binding"/>
    <property type="evidence" value="ECO:0007669"/>
    <property type="project" value="UniProtKB-KW"/>
</dbReference>
<dbReference type="Pfam" id="PF00557">
    <property type="entry name" value="Peptidase_M24"/>
    <property type="match status" value="1"/>
</dbReference>
<dbReference type="NCBIfam" id="TIGR00501">
    <property type="entry name" value="met_pdase_II"/>
    <property type="match status" value="1"/>
</dbReference>
<dbReference type="GO" id="GO:0004239">
    <property type="term" value="F:initiator methionyl aminopeptidase activity"/>
    <property type="evidence" value="ECO:0007669"/>
    <property type="project" value="UniProtKB-EC"/>
</dbReference>
<evidence type="ECO:0000256" key="2">
    <source>
        <dbReference type="ARBA" id="ARBA00001936"/>
    </source>
</evidence>
<keyword evidence="5 8" id="KW-0645">Protease</keyword>
<feature type="non-terminal residue" evidence="10">
    <location>
        <position position="236"/>
    </location>
</feature>
<gene>
    <name evidence="10" type="ORF">JW744_04845</name>
</gene>
<name>A0A938YXR6_9ARCH</name>
<organism evidence="10 11">
    <name type="scientific">Candidatus Iainarchaeum sp</name>
    <dbReference type="NCBI Taxonomy" id="3101447"/>
    <lineage>
        <taxon>Archaea</taxon>
        <taxon>Candidatus Iainarchaeota</taxon>
        <taxon>Candidatus Iainarchaeia</taxon>
        <taxon>Candidatus Iainarchaeales</taxon>
        <taxon>Candidatus Iainarchaeaceae</taxon>
        <taxon>Candidatus Iainarchaeum</taxon>
    </lineage>
</organism>
<dbReference type="InterPro" id="IPR036388">
    <property type="entry name" value="WH-like_DNA-bd_sf"/>
</dbReference>
<dbReference type="InterPro" id="IPR050247">
    <property type="entry name" value="Met_Aminopeptidase_Type2"/>
</dbReference>
<dbReference type="InterPro" id="IPR001714">
    <property type="entry name" value="Pept_M24_MAP"/>
</dbReference>
<dbReference type="Gene3D" id="3.90.230.10">
    <property type="entry name" value="Creatinase/methionine aminopeptidase superfamily"/>
    <property type="match status" value="1"/>
</dbReference>
<comment type="caution">
    <text evidence="10">The sequence shown here is derived from an EMBL/GenBank/DDBJ whole genome shotgun (WGS) entry which is preliminary data.</text>
</comment>
<evidence type="ECO:0000256" key="4">
    <source>
        <dbReference type="ARBA" id="ARBA00022438"/>
    </source>
</evidence>
<evidence type="ECO:0000313" key="10">
    <source>
        <dbReference type="EMBL" id="MBN2067770.1"/>
    </source>
</evidence>